<feature type="transmembrane region" description="Helical" evidence="5">
    <location>
        <begin position="174"/>
        <end position="194"/>
    </location>
</feature>
<feature type="transmembrane region" description="Helical" evidence="5">
    <location>
        <begin position="280"/>
        <end position="297"/>
    </location>
</feature>
<evidence type="ECO:0000256" key="3">
    <source>
        <dbReference type="ARBA" id="ARBA00023004"/>
    </source>
</evidence>
<name>A0ABU0IU96_9CAUL</name>
<keyword evidence="1 4" id="KW-0349">Heme</keyword>
<evidence type="ECO:0000256" key="5">
    <source>
        <dbReference type="SAM" id="Phobius"/>
    </source>
</evidence>
<dbReference type="EMBL" id="JAUSVS010000004">
    <property type="protein sequence ID" value="MDQ0464713.1"/>
    <property type="molecule type" value="Genomic_DNA"/>
</dbReference>
<evidence type="ECO:0000259" key="6">
    <source>
        <dbReference type="PROSITE" id="PS51007"/>
    </source>
</evidence>
<comment type="caution">
    <text evidence="7">The sequence shown here is derived from an EMBL/GenBank/DDBJ whole genome shotgun (WGS) entry which is preliminary data.</text>
</comment>
<sequence>MSIDILAWLNLAIRWLHVIAGVAWIGASFYFVWLDNNLKPSKSGAKGVHGELWAVHGGGFYHSQKYLVAPGEMPETLHWFKWEAYTTWLSGTALLAVLYWAQASVYLIDPAKAPMSQAEAVLLGMACLPVGWMAYDVLCKALGNRPRLFAVAWFAALTAAAWGLTRVFSDRGAFIHVGAIIGTAMVGNVLFVIIPNQRKVVADLAAGRAPDPNLGKQGKQRSVHNNYMTLPVIFIMISNHYPLVTGHPLNWLLLAILSLAGVSIRHFFNLKHVGKIRYDFWAYGIALFLVVAGIASSDLGRPKPLPAGTVTFADIQPLVRKHCAACHSAHPTHDGFTAPPNGVVYDSPADVQKYAARIKERAVLSTSMPLGNETGMTANERAKLGAWIDQGAKIK</sequence>
<keyword evidence="8" id="KW-1185">Reference proteome</keyword>
<feature type="domain" description="Cytochrome c" evidence="6">
    <location>
        <begin position="303"/>
        <end position="392"/>
    </location>
</feature>
<evidence type="ECO:0000256" key="2">
    <source>
        <dbReference type="ARBA" id="ARBA00022723"/>
    </source>
</evidence>
<evidence type="ECO:0000256" key="4">
    <source>
        <dbReference type="PROSITE-ProRule" id="PRU00433"/>
    </source>
</evidence>
<accession>A0ABU0IU96</accession>
<dbReference type="InterPro" id="IPR010389">
    <property type="entry name" value="Urate_ox_N"/>
</dbReference>
<feature type="transmembrane region" description="Helical" evidence="5">
    <location>
        <begin position="150"/>
        <end position="168"/>
    </location>
</feature>
<evidence type="ECO:0000313" key="7">
    <source>
        <dbReference type="EMBL" id="MDQ0464713.1"/>
    </source>
</evidence>
<organism evidence="7 8">
    <name type="scientific">Caulobacter ginsengisoli</name>
    <dbReference type="NCBI Taxonomy" id="400775"/>
    <lineage>
        <taxon>Bacteria</taxon>
        <taxon>Pseudomonadati</taxon>
        <taxon>Pseudomonadota</taxon>
        <taxon>Alphaproteobacteria</taxon>
        <taxon>Caulobacterales</taxon>
        <taxon>Caulobacteraceae</taxon>
        <taxon>Caulobacter</taxon>
    </lineage>
</organism>
<proteinExistence type="predicted"/>
<keyword evidence="5" id="KW-0812">Transmembrane</keyword>
<dbReference type="SUPFAM" id="SSF46626">
    <property type="entry name" value="Cytochrome c"/>
    <property type="match status" value="1"/>
</dbReference>
<dbReference type="RefSeq" id="WP_307349571.1">
    <property type="nucleotide sequence ID" value="NZ_JAUSVS010000004.1"/>
</dbReference>
<feature type="transmembrane region" description="Helical" evidence="5">
    <location>
        <begin position="88"/>
        <end position="108"/>
    </location>
</feature>
<feature type="transmembrane region" description="Helical" evidence="5">
    <location>
        <begin position="12"/>
        <end position="33"/>
    </location>
</feature>
<keyword evidence="2 4" id="KW-0479">Metal-binding</keyword>
<dbReference type="InterPro" id="IPR009056">
    <property type="entry name" value="Cyt_c-like_dom"/>
</dbReference>
<dbReference type="InterPro" id="IPR036909">
    <property type="entry name" value="Cyt_c-like_dom_sf"/>
</dbReference>
<keyword evidence="5" id="KW-0472">Membrane</keyword>
<gene>
    <name evidence="7" type="ORF">QO010_002497</name>
</gene>
<evidence type="ECO:0000313" key="8">
    <source>
        <dbReference type="Proteomes" id="UP001228905"/>
    </source>
</evidence>
<protein>
    <submittedName>
        <fullName evidence="7">Membrane protein</fullName>
    </submittedName>
</protein>
<reference evidence="7 8" key="1">
    <citation type="submission" date="2023-07" db="EMBL/GenBank/DDBJ databases">
        <title>Genomic Encyclopedia of Type Strains, Phase IV (KMG-IV): sequencing the most valuable type-strain genomes for metagenomic binning, comparative biology and taxonomic classification.</title>
        <authorList>
            <person name="Goeker M."/>
        </authorList>
    </citation>
    <scope>NUCLEOTIDE SEQUENCE [LARGE SCALE GENOMIC DNA]</scope>
    <source>
        <strain evidence="7 8">DSM 18695</strain>
    </source>
</reference>
<dbReference type="Proteomes" id="UP001228905">
    <property type="component" value="Unassembled WGS sequence"/>
</dbReference>
<feature type="transmembrane region" description="Helical" evidence="5">
    <location>
        <begin position="249"/>
        <end position="268"/>
    </location>
</feature>
<dbReference type="Pfam" id="PF06181">
    <property type="entry name" value="Urate_ox_N"/>
    <property type="match status" value="1"/>
</dbReference>
<evidence type="ECO:0000256" key="1">
    <source>
        <dbReference type="ARBA" id="ARBA00022617"/>
    </source>
</evidence>
<feature type="transmembrane region" description="Helical" evidence="5">
    <location>
        <begin position="120"/>
        <end position="138"/>
    </location>
</feature>
<keyword evidence="5" id="KW-1133">Transmembrane helix</keyword>
<keyword evidence="3 4" id="KW-0408">Iron</keyword>
<dbReference type="PROSITE" id="PS51007">
    <property type="entry name" value="CYTC"/>
    <property type="match status" value="1"/>
</dbReference>